<dbReference type="InterPro" id="IPR016561">
    <property type="entry name" value="DYNLRB1/2"/>
</dbReference>
<sequence length="99" mass="11114">MAQEVDEYLKAITTCKGVEGVVIITKDGFPIRTSLDEELASLYAGIFSHLTMKADKALIKALDSADELRLIRLRSKKHEILIAPDKEYIMIIIQIPQVD</sequence>
<gene>
    <name evidence="12" type="ORF">SS50377_18380</name>
    <name evidence="13" type="ORF">SS50377_22436</name>
</gene>
<evidence type="ECO:0000256" key="1">
    <source>
        <dbReference type="ARBA" id="ARBA00004245"/>
    </source>
</evidence>
<comment type="similarity">
    <text evidence="2 10">Belongs to the GAMAD family.</text>
</comment>
<comment type="subcellular location">
    <subcellularLocation>
        <location evidence="1 10">Cytoplasm</location>
        <location evidence="1 10">Cytoskeleton</location>
    </subcellularLocation>
</comment>
<organism evidence="12">
    <name type="scientific">Spironucleus salmonicida</name>
    <dbReference type="NCBI Taxonomy" id="348837"/>
    <lineage>
        <taxon>Eukaryota</taxon>
        <taxon>Metamonada</taxon>
        <taxon>Diplomonadida</taxon>
        <taxon>Hexamitidae</taxon>
        <taxon>Hexamitinae</taxon>
        <taxon>Spironucleus</taxon>
    </lineage>
</organism>
<keyword evidence="14" id="KW-1185">Reference proteome</keyword>
<dbReference type="Pfam" id="PF03259">
    <property type="entry name" value="Robl_LC7"/>
    <property type="match status" value="1"/>
</dbReference>
<evidence type="ECO:0000256" key="3">
    <source>
        <dbReference type="ARBA" id="ARBA00022448"/>
    </source>
</evidence>
<proteinExistence type="inferred from homology"/>
<dbReference type="AlphaFoldDB" id="V6LCU3"/>
<dbReference type="PIRSF" id="PIRSF009998">
    <property type="entry name" value="DLC7"/>
    <property type="match status" value="1"/>
</dbReference>
<dbReference type="InterPro" id="IPR004942">
    <property type="entry name" value="Roadblock/LAMTOR2_dom"/>
</dbReference>
<evidence type="ECO:0000256" key="5">
    <source>
        <dbReference type="ARBA" id="ARBA00022701"/>
    </source>
</evidence>
<dbReference type="GO" id="GO:0005737">
    <property type="term" value="C:cytoplasm"/>
    <property type="evidence" value="ECO:0007669"/>
    <property type="project" value="UniProtKB-UniRule"/>
</dbReference>
<dbReference type="Gene3D" id="3.30.450.30">
    <property type="entry name" value="Dynein light chain 2a, cytoplasmic"/>
    <property type="match status" value="1"/>
</dbReference>
<comment type="function">
    <text evidence="9">Acts as one of several non-catalytic accessory components of the cytoplasmic dynein 1 complex that are thought to be involved in linking dynein to cargos and to adapter proteins that regulate dynein function. Cytoplasmic dynein 1 acts as a motor for the intracellular retrograde motility of vesicles and organelles along microtubules.</text>
</comment>
<reference evidence="13" key="2">
    <citation type="submission" date="2020-12" db="EMBL/GenBank/DDBJ databases">
        <title>New Spironucleus salmonicida genome in near-complete chromosomes.</title>
        <authorList>
            <person name="Xu F."/>
            <person name="Kurt Z."/>
            <person name="Jimenez-Gonzalez A."/>
            <person name="Astvaldsson A."/>
            <person name="Andersson J.O."/>
            <person name="Svard S.G."/>
        </authorList>
    </citation>
    <scope>NUCLEOTIDE SEQUENCE</scope>
    <source>
        <strain evidence="13">ATCC 50377</strain>
    </source>
</reference>
<dbReference type="EMBL" id="KI546166">
    <property type="protein sequence ID" value="EST42073.1"/>
    <property type="molecule type" value="Genomic_DNA"/>
</dbReference>
<dbReference type="PANTHER" id="PTHR10779">
    <property type="entry name" value="DYNEIN LIGHT CHAIN ROADBLOCK"/>
    <property type="match status" value="1"/>
</dbReference>
<keyword evidence="3 10" id="KW-0813">Transport</keyword>
<dbReference type="VEuPathDB" id="GiardiaDB:SS50377_22436"/>
<dbReference type="Proteomes" id="UP000018208">
    <property type="component" value="Unassembled WGS sequence"/>
</dbReference>
<evidence type="ECO:0000313" key="13">
    <source>
        <dbReference type="EMBL" id="KAH0574821.1"/>
    </source>
</evidence>
<keyword evidence="6 10" id="KW-0243">Dynein</keyword>
<evidence type="ECO:0000256" key="10">
    <source>
        <dbReference type="PIRNR" id="PIRNR009998"/>
    </source>
</evidence>
<dbReference type="GO" id="GO:0045505">
    <property type="term" value="F:dynein intermediate chain binding"/>
    <property type="evidence" value="ECO:0007669"/>
    <property type="project" value="UniProtKB-UniRule"/>
</dbReference>
<dbReference type="SMART" id="SM00960">
    <property type="entry name" value="Robl_LC7"/>
    <property type="match status" value="1"/>
</dbReference>
<dbReference type="GO" id="GO:0005874">
    <property type="term" value="C:microtubule"/>
    <property type="evidence" value="ECO:0007669"/>
    <property type="project" value="UniProtKB-UniRule"/>
</dbReference>
<keyword evidence="8 10" id="KW-0206">Cytoskeleton</keyword>
<keyword evidence="5 10" id="KW-0493">Microtubule</keyword>
<evidence type="ECO:0000259" key="11">
    <source>
        <dbReference type="SMART" id="SM00960"/>
    </source>
</evidence>
<feature type="domain" description="Roadblock/LAMTOR2" evidence="11">
    <location>
        <begin position="5"/>
        <end position="94"/>
    </location>
</feature>
<dbReference type="GO" id="GO:0007018">
    <property type="term" value="P:microtubule-based movement"/>
    <property type="evidence" value="ECO:0007669"/>
    <property type="project" value="UniProtKB-UniRule"/>
</dbReference>
<dbReference type="GO" id="GO:0005868">
    <property type="term" value="C:cytoplasmic dynein complex"/>
    <property type="evidence" value="ECO:0007669"/>
    <property type="project" value="UniProtKB-UniRule"/>
</dbReference>
<reference evidence="12 13" key="1">
    <citation type="journal article" date="2014" name="PLoS Genet.">
        <title>The Genome of Spironucleus salmonicida Highlights a Fish Pathogen Adapted to Fluctuating Environments.</title>
        <authorList>
            <person name="Xu F."/>
            <person name="Jerlstrom-Hultqvist J."/>
            <person name="Einarsson E."/>
            <person name="Astvaldsson A."/>
            <person name="Svard S.G."/>
            <person name="Andersson J.O."/>
        </authorList>
    </citation>
    <scope>NUCLEOTIDE SEQUENCE</scope>
    <source>
        <strain evidence="13">ATCC 50377</strain>
    </source>
</reference>
<evidence type="ECO:0000256" key="6">
    <source>
        <dbReference type="ARBA" id="ARBA00023017"/>
    </source>
</evidence>
<evidence type="ECO:0000256" key="8">
    <source>
        <dbReference type="ARBA" id="ARBA00023212"/>
    </source>
</evidence>
<name>V6LCU3_9EUKA</name>
<evidence type="ECO:0000256" key="9">
    <source>
        <dbReference type="ARBA" id="ARBA00025362"/>
    </source>
</evidence>
<evidence type="ECO:0000313" key="14">
    <source>
        <dbReference type="Proteomes" id="UP000018208"/>
    </source>
</evidence>
<evidence type="ECO:0000256" key="4">
    <source>
        <dbReference type="ARBA" id="ARBA00022490"/>
    </source>
</evidence>
<keyword evidence="4 10" id="KW-0963">Cytoplasm</keyword>
<protein>
    <recommendedName>
        <fullName evidence="10">Dynein light chain roadblock</fullName>
    </recommendedName>
</protein>
<evidence type="ECO:0000256" key="7">
    <source>
        <dbReference type="ARBA" id="ARBA00023175"/>
    </source>
</evidence>
<dbReference type="OrthoDB" id="9985637at2759"/>
<evidence type="ECO:0000256" key="2">
    <source>
        <dbReference type="ARBA" id="ARBA00007191"/>
    </source>
</evidence>
<keyword evidence="7 10" id="KW-0505">Motor protein</keyword>
<dbReference type="EMBL" id="AUWU02000003">
    <property type="protein sequence ID" value="KAH0574821.1"/>
    <property type="molecule type" value="Genomic_DNA"/>
</dbReference>
<accession>V6LCU3</accession>
<evidence type="ECO:0000313" key="12">
    <source>
        <dbReference type="EMBL" id="EST42073.1"/>
    </source>
</evidence>
<dbReference type="SUPFAM" id="SSF103196">
    <property type="entry name" value="Roadblock/LC7 domain"/>
    <property type="match status" value="1"/>
</dbReference>